<keyword evidence="1" id="KW-1133">Transmembrane helix</keyword>
<feature type="transmembrane region" description="Helical" evidence="1">
    <location>
        <begin position="26"/>
        <end position="48"/>
    </location>
</feature>
<keyword evidence="1" id="KW-0472">Membrane</keyword>
<proteinExistence type="predicted"/>
<keyword evidence="1" id="KW-0812">Transmembrane</keyword>
<evidence type="ECO:0000313" key="2">
    <source>
        <dbReference type="EMBL" id="KUR70613.1"/>
    </source>
</evidence>
<organism evidence="2 3">
    <name type="scientific">Novosphingobium fuchskuhlense</name>
    <dbReference type="NCBI Taxonomy" id="1117702"/>
    <lineage>
        <taxon>Bacteria</taxon>
        <taxon>Pseudomonadati</taxon>
        <taxon>Pseudomonadota</taxon>
        <taxon>Alphaproteobacteria</taxon>
        <taxon>Sphingomonadales</taxon>
        <taxon>Sphingomonadaceae</taxon>
        <taxon>Novosphingobium</taxon>
    </lineage>
</organism>
<gene>
    <name evidence="2" type="ORF">AQZ52_15670</name>
</gene>
<keyword evidence="3" id="KW-1185">Reference proteome</keyword>
<dbReference type="Proteomes" id="UP000058012">
    <property type="component" value="Unassembled WGS sequence"/>
</dbReference>
<dbReference type="EMBL" id="LLZS01000009">
    <property type="protein sequence ID" value="KUR70613.1"/>
    <property type="molecule type" value="Genomic_DNA"/>
</dbReference>
<sequence length="97" mass="10285">MPAASRRISKPCANIDPARKEPAMPFTTATVLAVAALVAIAILARTALTAWNGWLDLKRAEAVRSADAGNHVLGLIDLSDIKERLRKLEAIAAGVDL</sequence>
<name>A0A117UTM3_9SPHN</name>
<dbReference type="STRING" id="1117702.AQZ52_15670"/>
<evidence type="ECO:0000256" key="1">
    <source>
        <dbReference type="SAM" id="Phobius"/>
    </source>
</evidence>
<comment type="caution">
    <text evidence="2">The sequence shown here is derived from an EMBL/GenBank/DDBJ whole genome shotgun (WGS) entry which is preliminary data.</text>
</comment>
<reference evidence="2 3" key="1">
    <citation type="submission" date="2015-10" db="EMBL/GenBank/DDBJ databases">
        <title>Draft genome sequence of Novosphingobium fuchskuhlense DSM 25065 isolated from a surface water sample of the southwest basin of Lake Grosse Fuchskuhle.</title>
        <authorList>
            <person name="Ruckert C."/>
            <person name="Winkler A."/>
            <person name="Glaeser J."/>
            <person name="Grossart H.-P."/>
            <person name="Kalinowski J."/>
            <person name="Glaeser S."/>
        </authorList>
    </citation>
    <scope>NUCLEOTIDE SEQUENCE [LARGE SCALE GENOMIC DNA]</scope>
    <source>
        <strain evidence="2 3">FNE08-7</strain>
    </source>
</reference>
<evidence type="ECO:0000313" key="3">
    <source>
        <dbReference type="Proteomes" id="UP000058012"/>
    </source>
</evidence>
<accession>A0A117UTM3</accession>
<protein>
    <submittedName>
        <fullName evidence="2">Uncharacterized protein</fullName>
    </submittedName>
</protein>
<dbReference type="AlphaFoldDB" id="A0A117UTM3"/>